<dbReference type="OrthoDB" id="10296127at2759"/>
<protein>
    <submittedName>
        <fullName evidence="2">Uncharacterized protein</fullName>
    </submittedName>
</protein>
<dbReference type="EMBL" id="MU004194">
    <property type="protein sequence ID" value="KAF2491971.1"/>
    <property type="molecule type" value="Genomic_DNA"/>
</dbReference>
<evidence type="ECO:0000313" key="2">
    <source>
        <dbReference type="EMBL" id="KAF2491971.1"/>
    </source>
</evidence>
<feature type="region of interest" description="Disordered" evidence="1">
    <location>
        <begin position="1"/>
        <end position="23"/>
    </location>
</feature>
<accession>A0A6A6QIC7</accession>
<evidence type="ECO:0000256" key="1">
    <source>
        <dbReference type="SAM" id="MobiDB-lite"/>
    </source>
</evidence>
<organism evidence="2 3">
    <name type="scientific">Lophium mytilinum</name>
    <dbReference type="NCBI Taxonomy" id="390894"/>
    <lineage>
        <taxon>Eukaryota</taxon>
        <taxon>Fungi</taxon>
        <taxon>Dikarya</taxon>
        <taxon>Ascomycota</taxon>
        <taxon>Pezizomycotina</taxon>
        <taxon>Dothideomycetes</taxon>
        <taxon>Pleosporomycetidae</taxon>
        <taxon>Mytilinidiales</taxon>
        <taxon>Mytilinidiaceae</taxon>
        <taxon>Lophium</taxon>
    </lineage>
</organism>
<dbReference type="AlphaFoldDB" id="A0A6A6QIC7"/>
<proteinExistence type="predicted"/>
<reference evidence="2" key="1">
    <citation type="journal article" date="2020" name="Stud. Mycol.">
        <title>101 Dothideomycetes genomes: a test case for predicting lifestyles and emergence of pathogens.</title>
        <authorList>
            <person name="Haridas S."/>
            <person name="Albert R."/>
            <person name="Binder M."/>
            <person name="Bloem J."/>
            <person name="Labutti K."/>
            <person name="Salamov A."/>
            <person name="Andreopoulos B."/>
            <person name="Baker S."/>
            <person name="Barry K."/>
            <person name="Bills G."/>
            <person name="Bluhm B."/>
            <person name="Cannon C."/>
            <person name="Castanera R."/>
            <person name="Culley D."/>
            <person name="Daum C."/>
            <person name="Ezra D."/>
            <person name="Gonzalez J."/>
            <person name="Henrissat B."/>
            <person name="Kuo A."/>
            <person name="Liang C."/>
            <person name="Lipzen A."/>
            <person name="Lutzoni F."/>
            <person name="Magnuson J."/>
            <person name="Mondo S."/>
            <person name="Nolan M."/>
            <person name="Ohm R."/>
            <person name="Pangilinan J."/>
            <person name="Park H.-J."/>
            <person name="Ramirez L."/>
            <person name="Alfaro M."/>
            <person name="Sun H."/>
            <person name="Tritt A."/>
            <person name="Yoshinaga Y."/>
            <person name="Zwiers L.-H."/>
            <person name="Turgeon B."/>
            <person name="Goodwin S."/>
            <person name="Spatafora J."/>
            <person name="Crous P."/>
            <person name="Grigoriev I."/>
        </authorList>
    </citation>
    <scope>NUCLEOTIDE SEQUENCE</scope>
    <source>
        <strain evidence="2">CBS 269.34</strain>
    </source>
</reference>
<evidence type="ECO:0000313" key="3">
    <source>
        <dbReference type="Proteomes" id="UP000799750"/>
    </source>
</evidence>
<feature type="compositionally biased region" description="Polar residues" evidence="1">
    <location>
        <begin position="9"/>
        <end position="18"/>
    </location>
</feature>
<name>A0A6A6QIC7_9PEZI</name>
<dbReference type="Proteomes" id="UP000799750">
    <property type="component" value="Unassembled WGS sequence"/>
</dbReference>
<keyword evidence="3" id="KW-1185">Reference proteome</keyword>
<gene>
    <name evidence="2" type="ORF">BU16DRAFT_584157</name>
</gene>
<sequence length="250" mass="28443">MSSPDKTRTLSLTPTDPSKPSFADLPGELRNAVYHAITASMPVQITFIDGHVHRIPLTGIHPLIDRELGSMFFSTPRIFRFCYANPRHSHGIPAAAKFLKSWACRLMLRTKCPRILVSLELPWPNDIGYNSLVAKRAQSHIKWGIEQYINEEHVRLREGGEERACPIAKWRRRKPVFKKVPKSLSTVFWNCGGEALCEALWAALPEWSEEQTLHLAVGFKSFEREELVFTVQQTSILRPGCGWTPPSWAQ</sequence>